<evidence type="ECO:0000256" key="1">
    <source>
        <dbReference type="SAM" id="MobiDB-lite"/>
    </source>
</evidence>
<keyword evidence="2" id="KW-1133">Transmembrane helix</keyword>
<reference evidence="3" key="1">
    <citation type="submission" date="2019-06" db="EMBL/GenBank/DDBJ databases">
        <authorList>
            <person name="Zheng W."/>
        </authorList>
    </citation>
    <scope>NUCLEOTIDE SEQUENCE</scope>
    <source>
        <strain evidence="3">QDHG01</strain>
    </source>
</reference>
<dbReference type="Proteomes" id="UP000785679">
    <property type="component" value="Unassembled WGS sequence"/>
</dbReference>
<keyword evidence="4" id="KW-1185">Reference proteome</keyword>
<feature type="transmembrane region" description="Helical" evidence="2">
    <location>
        <begin position="44"/>
        <end position="66"/>
    </location>
</feature>
<comment type="caution">
    <text evidence="3">The sequence shown here is derived from an EMBL/GenBank/DDBJ whole genome shotgun (WGS) entry which is preliminary data.</text>
</comment>
<dbReference type="EMBL" id="RRYP01005329">
    <property type="protein sequence ID" value="TNV82139.1"/>
    <property type="molecule type" value="Genomic_DNA"/>
</dbReference>
<evidence type="ECO:0008006" key="5">
    <source>
        <dbReference type="Google" id="ProtNLM"/>
    </source>
</evidence>
<feature type="compositionally biased region" description="Basic and acidic residues" evidence="1">
    <location>
        <begin position="83"/>
        <end position="99"/>
    </location>
</feature>
<dbReference type="AlphaFoldDB" id="A0A8J8NWZ0"/>
<keyword evidence="2" id="KW-0472">Membrane</keyword>
<evidence type="ECO:0000313" key="4">
    <source>
        <dbReference type="Proteomes" id="UP000785679"/>
    </source>
</evidence>
<evidence type="ECO:0000256" key="2">
    <source>
        <dbReference type="SAM" id="Phobius"/>
    </source>
</evidence>
<evidence type="ECO:0000313" key="3">
    <source>
        <dbReference type="EMBL" id="TNV82139.1"/>
    </source>
</evidence>
<proteinExistence type="predicted"/>
<organism evidence="3 4">
    <name type="scientific">Halteria grandinella</name>
    <dbReference type="NCBI Taxonomy" id="5974"/>
    <lineage>
        <taxon>Eukaryota</taxon>
        <taxon>Sar</taxon>
        <taxon>Alveolata</taxon>
        <taxon>Ciliophora</taxon>
        <taxon>Intramacronucleata</taxon>
        <taxon>Spirotrichea</taxon>
        <taxon>Stichotrichia</taxon>
        <taxon>Sporadotrichida</taxon>
        <taxon>Halteriidae</taxon>
        <taxon>Halteria</taxon>
    </lineage>
</organism>
<name>A0A8J8NWZ0_HALGN</name>
<feature type="compositionally biased region" description="Basic and acidic residues" evidence="1">
    <location>
        <begin position="166"/>
        <end position="179"/>
    </location>
</feature>
<feature type="region of interest" description="Disordered" evidence="1">
    <location>
        <begin position="122"/>
        <end position="179"/>
    </location>
</feature>
<protein>
    <recommendedName>
        <fullName evidence="5">Transmembrane protein</fullName>
    </recommendedName>
</protein>
<gene>
    <name evidence="3" type="ORF">FGO68_gene9928</name>
</gene>
<keyword evidence="2" id="KW-0812">Transmembrane</keyword>
<sequence>MKLEQIISDMFNSSTILTNQTSNNSTAETPDQNHIENQILAVKAVFYAFAFIIGIIIVHILIRIFFPKLLACFRKRQRKGIHNHNDRQETQTEDHHQEMHQSINVTGLTRFESDVSLIDNERDLQEPRLIQDNPGRISDLQQSQNNQNKKLEQSPQQQHSTPIKYNDNKRSRVKGNQEQ</sequence>
<feature type="region of interest" description="Disordered" evidence="1">
    <location>
        <begin position="81"/>
        <end position="100"/>
    </location>
</feature>
<accession>A0A8J8NWZ0</accession>